<proteinExistence type="evidence at transcript level"/>
<name>B7ZY49_MAIZE</name>
<sequence length="203" mass="22202">MPLHFLRSADTPLLEIFPAAASLYLLLPRAQAPPSAHLPASGRVLHTALHYSANRCPGSASQVLHLPFKLHARASWIPLSLASSSPARRRVSLRTRRRRVLRRAPWCFSARTFLFLALLPRAPSRSPVRPRSAQSLARPLLCRCCCARACRCFQLAVEPSSPPPSSALAQLCWPRPCSCSGSSAPPPHHCSPWRSPLVLAACS</sequence>
<accession>B7ZY49</accession>
<dbReference type="AlphaFoldDB" id="B7ZY49"/>
<dbReference type="HOGENOM" id="CLU_1350642_0_0_1"/>
<protein>
    <submittedName>
        <fullName evidence="1">Uncharacterized protein</fullName>
    </submittedName>
</protein>
<dbReference type="RefSeq" id="NP_001145918.1">
    <property type="nucleotide sequence ID" value="NM_001152446.2"/>
</dbReference>
<dbReference type="GeneID" id="100279439"/>
<organism evidence="1">
    <name type="scientific">Zea mays</name>
    <name type="common">Maize</name>
    <dbReference type="NCBI Taxonomy" id="4577"/>
    <lineage>
        <taxon>Eukaryota</taxon>
        <taxon>Viridiplantae</taxon>
        <taxon>Streptophyta</taxon>
        <taxon>Embryophyta</taxon>
        <taxon>Tracheophyta</taxon>
        <taxon>Spermatophyta</taxon>
        <taxon>Magnoliopsida</taxon>
        <taxon>Liliopsida</taxon>
        <taxon>Poales</taxon>
        <taxon>Poaceae</taxon>
        <taxon>PACMAD clade</taxon>
        <taxon>Panicoideae</taxon>
        <taxon>Andropogonodae</taxon>
        <taxon>Andropogoneae</taxon>
        <taxon>Tripsacinae</taxon>
        <taxon>Zea</taxon>
    </lineage>
</organism>
<dbReference type="EMBL" id="BT054241">
    <property type="protein sequence ID" value="ACL52848.1"/>
    <property type="molecule type" value="mRNA"/>
</dbReference>
<dbReference type="KEGG" id="zma:100279439"/>
<reference evidence="1" key="1">
    <citation type="journal article" date="2009" name="PLoS Genet.">
        <title>Sequencing, mapping, and analysis of 27,455 maize full-length cDNAs.</title>
        <authorList>
            <person name="Soderlund C."/>
            <person name="Descour A."/>
            <person name="Kudrna D."/>
            <person name="Bomhoff M."/>
            <person name="Boyd L."/>
            <person name="Currie J."/>
            <person name="Angelova A."/>
            <person name="Collura K."/>
            <person name="Wissotski M."/>
            <person name="Ashley E."/>
            <person name="Morrow D."/>
            <person name="Fernandes J."/>
            <person name="Walbot V."/>
            <person name="Yu Y."/>
        </authorList>
    </citation>
    <scope>NUCLEOTIDE SEQUENCE</scope>
    <source>
        <strain evidence="1">B73</strain>
    </source>
</reference>
<evidence type="ECO:0000313" key="1">
    <source>
        <dbReference type="EMBL" id="ACL52848.1"/>
    </source>
</evidence>